<evidence type="ECO:0000313" key="3">
    <source>
        <dbReference type="Proteomes" id="UP001596501"/>
    </source>
</evidence>
<comment type="caution">
    <text evidence="2">The sequence shown here is derived from an EMBL/GenBank/DDBJ whole genome shotgun (WGS) entry which is preliminary data.</text>
</comment>
<dbReference type="SUPFAM" id="SSF47616">
    <property type="entry name" value="GST C-terminal domain-like"/>
    <property type="match status" value="1"/>
</dbReference>
<evidence type="ECO:0000259" key="1">
    <source>
        <dbReference type="Pfam" id="PF13417"/>
    </source>
</evidence>
<dbReference type="Proteomes" id="UP001596501">
    <property type="component" value="Unassembled WGS sequence"/>
</dbReference>
<organism evidence="2 3">
    <name type="scientific">Hydrogenophaga atypica</name>
    <dbReference type="NCBI Taxonomy" id="249409"/>
    <lineage>
        <taxon>Bacteria</taxon>
        <taxon>Pseudomonadati</taxon>
        <taxon>Pseudomonadota</taxon>
        <taxon>Betaproteobacteria</taxon>
        <taxon>Burkholderiales</taxon>
        <taxon>Comamonadaceae</taxon>
        <taxon>Hydrogenophaga</taxon>
    </lineage>
</organism>
<dbReference type="EMBL" id="JBHTCA010000004">
    <property type="protein sequence ID" value="MFC7408821.1"/>
    <property type="molecule type" value="Genomic_DNA"/>
</dbReference>
<dbReference type="InterPro" id="IPR036249">
    <property type="entry name" value="Thioredoxin-like_sf"/>
</dbReference>
<feature type="domain" description="GST N-terminal" evidence="1">
    <location>
        <begin position="26"/>
        <end position="98"/>
    </location>
</feature>
<proteinExistence type="predicted"/>
<name>A0ABW2QHC3_9BURK</name>
<dbReference type="Pfam" id="PF13417">
    <property type="entry name" value="GST_N_3"/>
    <property type="match status" value="1"/>
</dbReference>
<protein>
    <submittedName>
        <fullName evidence="2">Glutathione S-transferase N-terminal domain-containing protein</fullName>
    </submittedName>
</protein>
<dbReference type="InterPro" id="IPR036282">
    <property type="entry name" value="Glutathione-S-Trfase_C_sf"/>
</dbReference>
<reference evidence="3" key="1">
    <citation type="journal article" date="2019" name="Int. J. Syst. Evol. Microbiol.">
        <title>The Global Catalogue of Microorganisms (GCM) 10K type strain sequencing project: providing services to taxonomists for standard genome sequencing and annotation.</title>
        <authorList>
            <consortium name="The Broad Institute Genomics Platform"/>
            <consortium name="The Broad Institute Genome Sequencing Center for Infectious Disease"/>
            <person name="Wu L."/>
            <person name="Ma J."/>
        </authorList>
    </citation>
    <scope>NUCLEOTIDE SEQUENCE [LARGE SCALE GENOMIC DNA]</scope>
    <source>
        <strain evidence="3">CGMCC 1.12371</strain>
    </source>
</reference>
<sequence length="367" mass="40900">MQATAEASAAAAPMVTAAPNDRYRLLGGPGSPYSLKMRALLRYRRLPHLWIVPRGYIGAGGELAEASKGIIPVLQYPDGAYRADTTPLIYDLERRHPGVRSVVPEDRAVALLSHLIEDMGDELLVSAMFDLRWGDEANQRFCATRQMYGWLGPAEPADFSAIIERFTRRQTKQRAQVAAGDNHAGLMAFYEALLDAMEALVQHMPYVFGDRPALADFGLYGQLSQCAIDPSASAIFRERAPRTYQWTQSLDDACGVEGDWAPRSIWEPHVRPLLALVGQYHLPLLQTSHDAVEQGVQQMERLIEGHCWLVHGQRYKHKCLVWLQREWQGLTLAEQDSVRGLLTETGCMPFLADGPTAQLPVPEMAPL</sequence>
<keyword evidence="3" id="KW-1185">Reference proteome</keyword>
<dbReference type="Gene3D" id="1.20.1050.10">
    <property type="match status" value="1"/>
</dbReference>
<dbReference type="InterPro" id="IPR004045">
    <property type="entry name" value="Glutathione_S-Trfase_N"/>
</dbReference>
<evidence type="ECO:0000313" key="2">
    <source>
        <dbReference type="EMBL" id="MFC7408821.1"/>
    </source>
</evidence>
<dbReference type="Gene3D" id="3.40.30.10">
    <property type="entry name" value="Glutaredoxin"/>
    <property type="match status" value="1"/>
</dbReference>
<dbReference type="RefSeq" id="WP_382221666.1">
    <property type="nucleotide sequence ID" value="NZ_JBHTCA010000004.1"/>
</dbReference>
<dbReference type="SUPFAM" id="SSF52833">
    <property type="entry name" value="Thioredoxin-like"/>
    <property type="match status" value="1"/>
</dbReference>
<gene>
    <name evidence="2" type="ORF">ACFQPB_08105</name>
</gene>
<accession>A0ABW2QHC3</accession>